<gene>
    <name evidence="2" type="ORF">E7Z75_09400</name>
</gene>
<keyword evidence="1" id="KW-0472">Membrane</keyword>
<name>A0A8T3VQ92_METOL</name>
<feature type="transmembrane region" description="Helical" evidence="1">
    <location>
        <begin position="23"/>
        <end position="44"/>
    </location>
</feature>
<feature type="transmembrane region" description="Helical" evidence="1">
    <location>
        <begin position="144"/>
        <end position="161"/>
    </location>
</feature>
<keyword evidence="1" id="KW-1133">Transmembrane helix</keyword>
<dbReference type="EMBL" id="SUTG01000072">
    <property type="protein sequence ID" value="MBE6513333.1"/>
    <property type="molecule type" value="Genomic_DNA"/>
</dbReference>
<comment type="caution">
    <text evidence="2">The sequence shown here is derived from an EMBL/GenBank/DDBJ whole genome shotgun (WGS) entry which is preliminary data.</text>
</comment>
<accession>A0A8T3VQ92</accession>
<feature type="transmembrane region" description="Helical" evidence="1">
    <location>
        <begin position="56"/>
        <end position="73"/>
    </location>
</feature>
<sequence>MSAMDQMLTNMTTSGNAVVNSQIFTITMVIFLILFIVGVFYAIFKMYEAKKPPVESIVLIAVLTAIAVVGRIILMSIPAVNLASFIIIMVGVVFGKEEGFLVGALTAFVSGLFMGMGYWVLFQMLAWGLMGASAGFLASRFDNVGFRIVFGLVWGFLYGWITDISAIFYSGTALEITPIIALYLNGVSYDLTHGVTNAVLLVVLYDWFKKMFTRAKVKYLSGHSSDSESISLSD</sequence>
<organism evidence="2 3">
    <name type="scientific">Methanobrevibacter olleyae</name>
    <dbReference type="NCBI Taxonomy" id="294671"/>
    <lineage>
        <taxon>Archaea</taxon>
        <taxon>Methanobacteriati</taxon>
        <taxon>Methanobacteriota</taxon>
        <taxon>Methanomada group</taxon>
        <taxon>Methanobacteria</taxon>
        <taxon>Methanobacteriales</taxon>
        <taxon>Methanobacteriaceae</taxon>
        <taxon>Methanobrevibacter</taxon>
    </lineage>
</organism>
<dbReference type="InterPro" id="IPR009825">
    <property type="entry name" value="ECF_substrate-spec-like"/>
</dbReference>
<dbReference type="AlphaFoldDB" id="A0A8T3VQ92"/>
<evidence type="ECO:0000256" key="1">
    <source>
        <dbReference type="SAM" id="Phobius"/>
    </source>
</evidence>
<dbReference type="Pfam" id="PF07155">
    <property type="entry name" value="ECF-ribofla_trS"/>
    <property type="match status" value="1"/>
</dbReference>
<keyword evidence="1" id="KW-0812">Transmembrane</keyword>
<feature type="transmembrane region" description="Helical" evidence="1">
    <location>
        <begin position="191"/>
        <end position="208"/>
    </location>
</feature>
<dbReference type="Gene3D" id="1.10.1760.20">
    <property type="match status" value="1"/>
</dbReference>
<dbReference type="GO" id="GO:0016020">
    <property type="term" value="C:membrane"/>
    <property type="evidence" value="ECO:0007669"/>
    <property type="project" value="InterPro"/>
</dbReference>
<protein>
    <submittedName>
        <fullName evidence="2">ECF transporter S component</fullName>
    </submittedName>
</protein>
<evidence type="ECO:0000313" key="3">
    <source>
        <dbReference type="Proteomes" id="UP000732619"/>
    </source>
</evidence>
<evidence type="ECO:0000313" key="2">
    <source>
        <dbReference type="EMBL" id="MBE6513333.1"/>
    </source>
</evidence>
<feature type="transmembrane region" description="Helical" evidence="1">
    <location>
        <begin position="102"/>
        <end position="124"/>
    </location>
</feature>
<dbReference type="Proteomes" id="UP000732619">
    <property type="component" value="Unassembled WGS sequence"/>
</dbReference>
<reference evidence="2" key="1">
    <citation type="submission" date="2019-04" db="EMBL/GenBank/DDBJ databases">
        <title>Evolution of Biomass-Degrading Anaerobic Consortia Revealed by Metagenomics.</title>
        <authorList>
            <person name="Peng X."/>
        </authorList>
    </citation>
    <scope>NUCLEOTIDE SEQUENCE</scope>
    <source>
        <strain evidence="2">SIG14</strain>
    </source>
</reference>
<proteinExistence type="predicted"/>